<dbReference type="PROSITE" id="PS51224">
    <property type="entry name" value="MVP"/>
    <property type="match status" value="1"/>
</dbReference>
<dbReference type="OrthoDB" id="121974at2"/>
<dbReference type="AlphaFoldDB" id="A0A4Q8L9Y1"/>
<gene>
    <name evidence="2" type="ORF">EA660_08285</name>
</gene>
<evidence type="ECO:0000313" key="3">
    <source>
        <dbReference type="Proteomes" id="UP000292627"/>
    </source>
</evidence>
<name>A0A4Q8L9Y1_9GAMM</name>
<evidence type="ECO:0000259" key="1">
    <source>
        <dbReference type="Pfam" id="PF14534"/>
    </source>
</evidence>
<dbReference type="InterPro" id="IPR032710">
    <property type="entry name" value="NTF2-like_dom_sf"/>
</dbReference>
<feature type="domain" description="DUF4440" evidence="1">
    <location>
        <begin position="20"/>
        <end position="118"/>
    </location>
</feature>
<organism evidence="2 3">
    <name type="scientific">Pseudoxanthomonas winnipegensis</name>
    <dbReference type="NCBI Taxonomy" id="2480810"/>
    <lineage>
        <taxon>Bacteria</taxon>
        <taxon>Pseudomonadati</taxon>
        <taxon>Pseudomonadota</taxon>
        <taxon>Gammaproteobacteria</taxon>
        <taxon>Lysobacterales</taxon>
        <taxon>Lysobacteraceae</taxon>
        <taxon>Pseudoxanthomonas</taxon>
    </lineage>
</organism>
<dbReference type="EMBL" id="SHMC01000003">
    <property type="protein sequence ID" value="TAA25447.1"/>
    <property type="molecule type" value="Genomic_DNA"/>
</dbReference>
<accession>A0A4Q8L9Y1</accession>
<dbReference type="Gene3D" id="3.10.450.50">
    <property type="match status" value="1"/>
</dbReference>
<sequence>MLRPKVQPMLSDDVRDALFALERAMWAAATRYDPDFQETRFAQDFLEFGRSGQVYTRAQIILPEGAPIDATLTGLHARPLSPEHVQLVYDCAVRDADGVVRHAHRSSLWSRLGDRWVMRFHQATPYEPGD</sequence>
<comment type="caution">
    <text evidence="2">The sequence shown here is derived from an EMBL/GenBank/DDBJ whole genome shotgun (WGS) entry which is preliminary data.</text>
</comment>
<reference evidence="2 3" key="1">
    <citation type="submission" date="2019-02" db="EMBL/GenBank/DDBJ databases">
        <title>WGS of Pseudoxanthomonas species novum from clinical isolates.</title>
        <authorList>
            <person name="Bernier A.-M."/>
            <person name="Bernard K."/>
            <person name="Vachon A."/>
        </authorList>
    </citation>
    <scope>NUCLEOTIDE SEQUENCE [LARGE SCALE GENOMIC DNA]</scope>
    <source>
        <strain evidence="2 3">NML171200</strain>
    </source>
</reference>
<dbReference type="Pfam" id="PF14534">
    <property type="entry name" value="DUF4440"/>
    <property type="match status" value="1"/>
</dbReference>
<protein>
    <submittedName>
        <fullName evidence="2">Nuclear transport factor 2 family protein</fullName>
    </submittedName>
</protein>
<proteinExistence type="predicted"/>
<dbReference type="InterPro" id="IPR027843">
    <property type="entry name" value="DUF4440"/>
</dbReference>
<dbReference type="SUPFAM" id="SSF54427">
    <property type="entry name" value="NTF2-like"/>
    <property type="match status" value="1"/>
</dbReference>
<dbReference type="Proteomes" id="UP000292627">
    <property type="component" value="Unassembled WGS sequence"/>
</dbReference>
<dbReference type="InterPro" id="IPR002499">
    <property type="entry name" value="Vault_N"/>
</dbReference>
<evidence type="ECO:0000313" key="2">
    <source>
        <dbReference type="EMBL" id="TAA25447.1"/>
    </source>
</evidence>